<dbReference type="Proteomes" id="UP000028501">
    <property type="component" value="Chromosome"/>
</dbReference>
<protein>
    <submittedName>
        <fullName evidence="8">ADP-ribose pyrophosphatase</fullName>
    </submittedName>
</protein>
<dbReference type="InterPro" id="IPR000086">
    <property type="entry name" value="NUDIX_hydrolase_dom"/>
</dbReference>
<comment type="cofactor">
    <cofactor evidence="1">
        <name>Mn(2+)</name>
        <dbReference type="ChEBI" id="CHEBI:29035"/>
    </cofactor>
</comment>
<sequence>MLVKRLGELLDKKVSKKTDAAVVVPVFDEKCPKIVMIKRSKGLNRSAGHIAFPGGMIEDGENEVEAALREFEEELGINPECVDVLGFLRPREVHEYRIMICPVVGMIRTLDFVPDGREVSRVLVDELRKVLKSRRITDWGPNFECAGQLVWGASSRVLDDLYLRIVRRYGSVDAFFEGI</sequence>
<evidence type="ECO:0000256" key="6">
    <source>
        <dbReference type="ARBA" id="ARBA00023211"/>
    </source>
</evidence>
<dbReference type="GeneID" id="24795949"/>
<dbReference type="AlphaFoldDB" id="A0A075WNQ1"/>
<accession>A0A075WNQ1</accession>
<dbReference type="Gene3D" id="3.90.79.10">
    <property type="entry name" value="Nucleoside Triphosphate Pyrophosphohydrolase"/>
    <property type="match status" value="1"/>
</dbReference>
<comment type="cofactor">
    <cofactor evidence="2">
        <name>Mg(2+)</name>
        <dbReference type="ChEBI" id="CHEBI:18420"/>
    </cofactor>
</comment>
<dbReference type="EMBL" id="CP006577">
    <property type="protein sequence ID" value="AIG99188.1"/>
    <property type="molecule type" value="Genomic_DNA"/>
</dbReference>
<dbReference type="InterPro" id="IPR045121">
    <property type="entry name" value="CoAse"/>
</dbReference>
<evidence type="ECO:0000256" key="5">
    <source>
        <dbReference type="ARBA" id="ARBA00022842"/>
    </source>
</evidence>
<keyword evidence="5" id="KW-0460">Magnesium</keyword>
<evidence type="ECO:0000313" key="9">
    <source>
        <dbReference type="Proteomes" id="UP000028501"/>
    </source>
</evidence>
<dbReference type="KEGG" id="afg:AFULGI_00024720"/>
<organism evidence="8 9">
    <name type="scientific">Archaeoglobus fulgidus DSM 8774</name>
    <dbReference type="NCBI Taxonomy" id="1344584"/>
    <lineage>
        <taxon>Archaea</taxon>
        <taxon>Methanobacteriati</taxon>
        <taxon>Methanobacteriota</taxon>
        <taxon>Archaeoglobi</taxon>
        <taxon>Archaeoglobales</taxon>
        <taxon>Archaeoglobaceae</taxon>
        <taxon>Archaeoglobus</taxon>
    </lineage>
</organism>
<keyword evidence="6" id="KW-0464">Manganese</keyword>
<evidence type="ECO:0000256" key="2">
    <source>
        <dbReference type="ARBA" id="ARBA00001946"/>
    </source>
</evidence>
<feature type="domain" description="Nudix hydrolase" evidence="7">
    <location>
        <begin position="17"/>
        <end position="144"/>
    </location>
</feature>
<reference evidence="8 9" key="1">
    <citation type="submission" date="2013-07" db="EMBL/GenBank/DDBJ databases">
        <title>Genome of Archaeoglobus fulgidus.</title>
        <authorList>
            <person name="Fiebig A."/>
            <person name="Birkeland N.-K."/>
        </authorList>
    </citation>
    <scope>NUCLEOTIDE SEQUENCE [LARGE SCALE GENOMIC DNA]</scope>
    <source>
        <strain evidence="8 9">DSM 8774</strain>
    </source>
</reference>
<dbReference type="GO" id="GO:0010945">
    <property type="term" value="F:coenzyme A diphosphatase activity"/>
    <property type="evidence" value="ECO:0007669"/>
    <property type="project" value="InterPro"/>
</dbReference>
<dbReference type="GO" id="GO:0046872">
    <property type="term" value="F:metal ion binding"/>
    <property type="evidence" value="ECO:0007669"/>
    <property type="project" value="UniProtKB-KW"/>
</dbReference>
<evidence type="ECO:0000259" key="7">
    <source>
        <dbReference type="PROSITE" id="PS51462"/>
    </source>
</evidence>
<dbReference type="InterPro" id="IPR015797">
    <property type="entry name" value="NUDIX_hydrolase-like_dom_sf"/>
</dbReference>
<evidence type="ECO:0000256" key="4">
    <source>
        <dbReference type="ARBA" id="ARBA00022801"/>
    </source>
</evidence>
<dbReference type="Pfam" id="PF00293">
    <property type="entry name" value="NUDIX"/>
    <property type="match status" value="1"/>
</dbReference>
<dbReference type="PANTHER" id="PTHR12992:SF11">
    <property type="entry name" value="MITOCHONDRIAL COENZYME A DIPHOSPHATASE NUDT8"/>
    <property type="match status" value="1"/>
</dbReference>
<proteinExistence type="predicted"/>
<dbReference type="PROSITE" id="PS51462">
    <property type="entry name" value="NUDIX"/>
    <property type="match status" value="1"/>
</dbReference>
<dbReference type="CDD" id="cd03426">
    <property type="entry name" value="NUDIX_CoAse_Nudt7"/>
    <property type="match status" value="1"/>
</dbReference>
<dbReference type="PANTHER" id="PTHR12992">
    <property type="entry name" value="NUDIX HYDROLASE"/>
    <property type="match status" value="1"/>
</dbReference>
<dbReference type="RefSeq" id="WP_010879689.1">
    <property type="nucleotide sequence ID" value="NZ_CP006577.1"/>
</dbReference>
<dbReference type="InterPro" id="IPR020084">
    <property type="entry name" value="NUDIX_hydrolase_CS"/>
</dbReference>
<dbReference type="HOGENOM" id="CLU_040940_5_2_2"/>
<evidence type="ECO:0000256" key="3">
    <source>
        <dbReference type="ARBA" id="ARBA00022723"/>
    </source>
</evidence>
<name>A0A075WNQ1_ARCFL</name>
<evidence type="ECO:0000313" key="8">
    <source>
        <dbReference type="EMBL" id="AIG99188.1"/>
    </source>
</evidence>
<gene>
    <name evidence="8" type="ORF">AFULGI_00024720</name>
</gene>
<dbReference type="SUPFAM" id="SSF55811">
    <property type="entry name" value="Nudix"/>
    <property type="match status" value="1"/>
</dbReference>
<evidence type="ECO:0000256" key="1">
    <source>
        <dbReference type="ARBA" id="ARBA00001936"/>
    </source>
</evidence>
<dbReference type="PROSITE" id="PS00893">
    <property type="entry name" value="NUDIX_BOX"/>
    <property type="match status" value="1"/>
</dbReference>
<keyword evidence="3" id="KW-0479">Metal-binding</keyword>
<keyword evidence="4" id="KW-0378">Hydrolase</keyword>